<evidence type="ECO:0000313" key="5">
    <source>
        <dbReference type="EMBL" id="TWU22658.1"/>
    </source>
</evidence>
<feature type="domain" description="4Fe-4S ferredoxin-type" evidence="4">
    <location>
        <begin position="525"/>
        <end position="557"/>
    </location>
</feature>
<sequence length="669" mass="74079">MVDLYCTPFVELVDRIRLEYANRESMFDLPRRKWYVPDANDSTDLTVRFHGQLAGNPLGPASGPQTQMAQNLVLSWLAGSRIMELKTVQINDALEIARPCIDATNVGYNIEWSQELKVHESLDQYVQGAMLIHMLRNAPQEFGNPCGETDMAGTLGETVFDMSVGYDLAGIQTDKVVGFIRGMMDATESVNRLRDQLPHRLRALRDLDYPTALSRSITLSTFHGCPADEIERICEFLLTEIGTDVIVKMNPPMLGKGRLEALLYDVMGYTEITVNPHAYSSGLMFDESIAMCGRLAKLATERNMGFGAKFSNTLEVNNHREFFPEKEKVMYLSGLPLHVITLTLAHEFRKQVGHVMPISFSAGIDRKNAANAIACGFVPVTTCTDLLRVGGYGRLPAYFQDLRKAMDACGATTIDDYLLDCCGNRAAAGGDPLHAGFLNMETIVAKTQADNRYYAEHNRSIPKKIDSHLTTFDCITCDKCIPVCPNDANFTYAVEAVDISYRDLEVQPDGTLVEVGDEKPFRVEKAEQIANFADYCNHCGNCDTFCPEYDGPYLMKPSFFGSREAFEAGSPHDGFQLENENGEICLNARIAGDLCHLSLSAKGEYCFHDGTITLASSRANFTLAENSLHPSESHTIDMGRFHALVTLLKGITSDARIHAVNTPLVAEQV</sequence>
<keyword evidence="1" id="KW-0479">Metal-binding</keyword>
<dbReference type="GO" id="GO:0051536">
    <property type="term" value="F:iron-sulfur cluster binding"/>
    <property type="evidence" value="ECO:0007669"/>
    <property type="project" value="UniProtKB-KW"/>
</dbReference>
<name>A0A5C6CEG3_9BACT</name>
<protein>
    <submittedName>
        <fullName evidence="5">Putative selenate reductase subunit YgfK</fullName>
    </submittedName>
</protein>
<dbReference type="InterPro" id="IPR017900">
    <property type="entry name" value="4Fe4S_Fe_S_CS"/>
</dbReference>
<proteinExistence type="predicted"/>
<evidence type="ECO:0000256" key="1">
    <source>
        <dbReference type="ARBA" id="ARBA00022723"/>
    </source>
</evidence>
<reference evidence="5 6" key="1">
    <citation type="submission" date="2019-02" db="EMBL/GenBank/DDBJ databases">
        <title>Deep-cultivation of Planctomycetes and their phenomic and genomic characterization uncovers novel biology.</title>
        <authorList>
            <person name="Wiegand S."/>
            <person name="Jogler M."/>
            <person name="Boedeker C."/>
            <person name="Pinto D."/>
            <person name="Vollmers J."/>
            <person name="Rivas-Marin E."/>
            <person name="Kohn T."/>
            <person name="Peeters S.H."/>
            <person name="Heuer A."/>
            <person name="Rast P."/>
            <person name="Oberbeckmann S."/>
            <person name="Bunk B."/>
            <person name="Jeske O."/>
            <person name="Meyerdierks A."/>
            <person name="Storesund J.E."/>
            <person name="Kallscheuer N."/>
            <person name="Luecker S."/>
            <person name="Lage O.M."/>
            <person name="Pohl T."/>
            <person name="Merkel B.J."/>
            <person name="Hornburger P."/>
            <person name="Mueller R.-W."/>
            <person name="Bruemmer F."/>
            <person name="Labrenz M."/>
            <person name="Spormann A.M."/>
            <person name="Op Den Camp H."/>
            <person name="Overmann J."/>
            <person name="Amann R."/>
            <person name="Jetten M.S.M."/>
            <person name="Mascher T."/>
            <person name="Medema M.H."/>
            <person name="Devos D.P."/>
            <person name="Kaster A.-K."/>
            <person name="Ovreas L."/>
            <person name="Rohde M."/>
            <person name="Galperin M.Y."/>
            <person name="Jogler C."/>
        </authorList>
    </citation>
    <scope>NUCLEOTIDE SEQUENCE [LARGE SCALE GENOMIC DNA]</scope>
    <source>
        <strain evidence="5 6">Pla144</strain>
    </source>
</reference>
<accession>A0A5C6CEG3</accession>
<dbReference type="SUPFAM" id="SSF46548">
    <property type="entry name" value="alpha-helical ferredoxin"/>
    <property type="match status" value="1"/>
</dbReference>
<dbReference type="RefSeq" id="WP_146452419.1">
    <property type="nucleotide sequence ID" value="NZ_SJPS01000007.1"/>
</dbReference>
<dbReference type="PROSITE" id="PS51379">
    <property type="entry name" value="4FE4S_FER_2"/>
    <property type="match status" value="2"/>
</dbReference>
<organism evidence="5 6">
    <name type="scientific">Bythopirellula polymerisocia</name>
    <dbReference type="NCBI Taxonomy" id="2528003"/>
    <lineage>
        <taxon>Bacteria</taxon>
        <taxon>Pseudomonadati</taxon>
        <taxon>Planctomycetota</taxon>
        <taxon>Planctomycetia</taxon>
        <taxon>Pirellulales</taxon>
        <taxon>Lacipirellulaceae</taxon>
        <taxon>Bythopirellula</taxon>
    </lineage>
</organism>
<dbReference type="EMBL" id="SJPS01000007">
    <property type="protein sequence ID" value="TWU22658.1"/>
    <property type="molecule type" value="Genomic_DNA"/>
</dbReference>
<gene>
    <name evidence="5" type="ORF">Pla144_41180</name>
</gene>
<keyword evidence="2" id="KW-0408">Iron</keyword>
<keyword evidence="6" id="KW-1185">Reference proteome</keyword>
<evidence type="ECO:0000256" key="2">
    <source>
        <dbReference type="ARBA" id="ARBA00023004"/>
    </source>
</evidence>
<dbReference type="OrthoDB" id="9803192at2"/>
<dbReference type="AlphaFoldDB" id="A0A5C6CEG3"/>
<dbReference type="SUPFAM" id="SSF51395">
    <property type="entry name" value="FMN-linked oxidoreductases"/>
    <property type="match status" value="1"/>
</dbReference>
<comment type="caution">
    <text evidence="5">The sequence shown here is derived from an EMBL/GenBank/DDBJ whole genome shotgun (WGS) entry which is preliminary data.</text>
</comment>
<evidence type="ECO:0000313" key="6">
    <source>
        <dbReference type="Proteomes" id="UP000318437"/>
    </source>
</evidence>
<dbReference type="PROSITE" id="PS00198">
    <property type="entry name" value="4FE4S_FER_1"/>
    <property type="match status" value="2"/>
</dbReference>
<dbReference type="GO" id="GO:0046872">
    <property type="term" value="F:metal ion binding"/>
    <property type="evidence" value="ECO:0007669"/>
    <property type="project" value="UniProtKB-KW"/>
</dbReference>
<feature type="domain" description="4Fe-4S ferredoxin-type" evidence="4">
    <location>
        <begin position="465"/>
        <end position="495"/>
    </location>
</feature>
<keyword evidence="3" id="KW-0411">Iron-sulfur</keyword>
<dbReference type="Proteomes" id="UP000318437">
    <property type="component" value="Unassembled WGS sequence"/>
</dbReference>
<evidence type="ECO:0000259" key="4">
    <source>
        <dbReference type="PROSITE" id="PS51379"/>
    </source>
</evidence>
<dbReference type="InterPro" id="IPR017896">
    <property type="entry name" value="4Fe4S_Fe-S-bd"/>
</dbReference>
<evidence type="ECO:0000256" key="3">
    <source>
        <dbReference type="ARBA" id="ARBA00023014"/>
    </source>
</evidence>